<gene>
    <name evidence="2" type="ORF">IV203_015665</name>
</gene>
<sequence>MGVCNTVETPKLVVHKASHQSMTKSKLVQPSSRQCQDKKLVTATTESCAVKVSLKSINSSSTTTRRRKVHFGVSCSTSNCSSSDSSSESKAHPEGRTQTELPLVTIVYQIPSNEGMDDHERSLLWWTKEERRDILSRNQATIQDYIRRHPLHIQHLKQVFDKECCRVSVPTSTRSSSVLVSSEDDDSISTSSSEDSDDGDSADAIDAFEQRRRQRRRVHRSFGIRALCGERQQKRHKTAPILDNNNDVNLPICVRGLEYGILPDAKAHRKVHQQRILKWQERLRSTRQVQYRNHNEASLACSDVTYDQNDVLEQQSLISSQRSRRLAQLLAASDASTFNDNKAAGMTQLYAMNQRGVGQSVPWRRISMMSSSNTAASGISMPSMRSSRPRMMPI</sequence>
<protein>
    <submittedName>
        <fullName evidence="2">Uncharacterized protein</fullName>
    </submittedName>
</protein>
<feature type="compositionally biased region" description="Low complexity" evidence="1">
    <location>
        <begin position="76"/>
        <end position="86"/>
    </location>
</feature>
<accession>A0A9K3LD50</accession>
<organism evidence="2 3">
    <name type="scientific">Nitzschia inconspicua</name>
    <dbReference type="NCBI Taxonomy" id="303405"/>
    <lineage>
        <taxon>Eukaryota</taxon>
        <taxon>Sar</taxon>
        <taxon>Stramenopiles</taxon>
        <taxon>Ochrophyta</taxon>
        <taxon>Bacillariophyta</taxon>
        <taxon>Bacillariophyceae</taxon>
        <taxon>Bacillariophycidae</taxon>
        <taxon>Bacillariales</taxon>
        <taxon>Bacillariaceae</taxon>
        <taxon>Nitzschia</taxon>
    </lineage>
</organism>
<evidence type="ECO:0000256" key="1">
    <source>
        <dbReference type="SAM" id="MobiDB-lite"/>
    </source>
</evidence>
<reference evidence="2" key="1">
    <citation type="journal article" date="2021" name="Sci. Rep.">
        <title>Diploid genomic architecture of Nitzschia inconspicua, an elite biomass production diatom.</title>
        <authorList>
            <person name="Oliver A."/>
            <person name="Podell S."/>
            <person name="Pinowska A."/>
            <person name="Traller J.C."/>
            <person name="Smith S.R."/>
            <person name="McClure R."/>
            <person name="Beliaev A."/>
            <person name="Bohutskyi P."/>
            <person name="Hill E.A."/>
            <person name="Rabines A."/>
            <person name="Zheng H."/>
            <person name="Allen L.Z."/>
            <person name="Kuo A."/>
            <person name="Grigoriev I.V."/>
            <person name="Allen A.E."/>
            <person name="Hazlebeck D."/>
            <person name="Allen E.E."/>
        </authorList>
    </citation>
    <scope>NUCLEOTIDE SEQUENCE</scope>
    <source>
        <strain evidence="2">Hildebrandi</strain>
    </source>
</reference>
<dbReference type="EMBL" id="JAGRRH010000014">
    <property type="protein sequence ID" value="KAG7359076.1"/>
    <property type="molecule type" value="Genomic_DNA"/>
</dbReference>
<feature type="region of interest" description="Disordered" evidence="1">
    <location>
        <begin position="76"/>
        <end position="98"/>
    </location>
</feature>
<name>A0A9K3LD50_9STRA</name>
<feature type="region of interest" description="Disordered" evidence="1">
    <location>
        <begin position="175"/>
        <end position="202"/>
    </location>
</feature>
<reference evidence="2" key="2">
    <citation type="submission" date="2021-04" db="EMBL/GenBank/DDBJ databases">
        <authorList>
            <person name="Podell S."/>
        </authorList>
    </citation>
    <scope>NUCLEOTIDE SEQUENCE</scope>
    <source>
        <strain evidence="2">Hildebrandi</strain>
    </source>
</reference>
<evidence type="ECO:0000313" key="3">
    <source>
        <dbReference type="Proteomes" id="UP000693970"/>
    </source>
</evidence>
<proteinExistence type="predicted"/>
<feature type="compositionally biased region" description="Low complexity" evidence="1">
    <location>
        <begin position="380"/>
        <end position="394"/>
    </location>
</feature>
<dbReference type="AlphaFoldDB" id="A0A9K3LD50"/>
<evidence type="ECO:0000313" key="2">
    <source>
        <dbReference type="EMBL" id="KAG7359076.1"/>
    </source>
</evidence>
<feature type="region of interest" description="Disordered" evidence="1">
    <location>
        <begin position="372"/>
        <end position="394"/>
    </location>
</feature>
<keyword evidence="3" id="KW-1185">Reference proteome</keyword>
<dbReference type="Proteomes" id="UP000693970">
    <property type="component" value="Unassembled WGS sequence"/>
</dbReference>
<comment type="caution">
    <text evidence="2">The sequence shown here is derived from an EMBL/GenBank/DDBJ whole genome shotgun (WGS) entry which is preliminary data.</text>
</comment>
<feature type="compositionally biased region" description="Basic and acidic residues" evidence="1">
    <location>
        <begin position="87"/>
        <end position="97"/>
    </location>
</feature>